<evidence type="ECO:0000313" key="2">
    <source>
        <dbReference type="EMBL" id="TFK33000.1"/>
    </source>
</evidence>
<dbReference type="InterPro" id="IPR052988">
    <property type="entry name" value="Oryzine_lactonohydrolase"/>
</dbReference>
<gene>
    <name evidence="2" type="ORF">BDQ12DRAFT_739073</name>
</gene>
<evidence type="ECO:0000313" key="3">
    <source>
        <dbReference type="Proteomes" id="UP000308652"/>
    </source>
</evidence>
<feature type="domain" description="SMP-30/Gluconolactonase/LRE-like region" evidence="1">
    <location>
        <begin position="60"/>
        <end position="243"/>
    </location>
</feature>
<accession>A0A5C3LJF9</accession>
<reference evidence="2 3" key="1">
    <citation type="journal article" date="2019" name="Nat. Ecol. Evol.">
        <title>Megaphylogeny resolves global patterns of mushroom evolution.</title>
        <authorList>
            <person name="Varga T."/>
            <person name="Krizsan K."/>
            <person name="Foldi C."/>
            <person name="Dima B."/>
            <person name="Sanchez-Garcia M."/>
            <person name="Sanchez-Ramirez S."/>
            <person name="Szollosi G.J."/>
            <person name="Szarkandi J.G."/>
            <person name="Papp V."/>
            <person name="Albert L."/>
            <person name="Andreopoulos W."/>
            <person name="Angelini C."/>
            <person name="Antonin V."/>
            <person name="Barry K.W."/>
            <person name="Bougher N.L."/>
            <person name="Buchanan P."/>
            <person name="Buyck B."/>
            <person name="Bense V."/>
            <person name="Catcheside P."/>
            <person name="Chovatia M."/>
            <person name="Cooper J."/>
            <person name="Damon W."/>
            <person name="Desjardin D."/>
            <person name="Finy P."/>
            <person name="Geml J."/>
            <person name="Haridas S."/>
            <person name="Hughes K."/>
            <person name="Justo A."/>
            <person name="Karasinski D."/>
            <person name="Kautmanova I."/>
            <person name="Kiss B."/>
            <person name="Kocsube S."/>
            <person name="Kotiranta H."/>
            <person name="LaButti K.M."/>
            <person name="Lechner B.E."/>
            <person name="Liimatainen K."/>
            <person name="Lipzen A."/>
            <person name="Lukacs Z."/>
            <person name="Mihaltcheva S."/>
            <person name="Morgado L.N."/>
            <person name="Niskanen T."/>
            <person name="Noordeloos M.E."/>
            <person name="Ohm R.A."/>
            <person name="Ortiz-Santana B."/>
            <person name="Ovrebo C."/>
            <person name="Racz N."/>
            <person name="Riley R."/>
            <person name="Savchenko A."/>
            <person name="Shiryaev A."/>
            <person name="Soop K."/>
            <person name="Spirin V."/>
            <person name="Szebenyi C."/>
            <person name="Tomsovsky M."/>
            <person name="Tulloss R.E."/>
            <person name="Uehling J."/>
            <person name="Grigoriev I.V."/>
            <person name="Vagvolgyi C."/>
            <person name="Papp T."/>
            <person name="Martin F.M."/>
            <person name="Miettinen O."/>
            <person name="Hibbett D.S."/>
            <person name="Nagy L.G."/>
        </authorList>
    </citation>
    <scope>NUCLEOTIDE SEQUENCE [LARGE SCALE GENOMIC DNA]</scope>
    <source>
        <strain evidence="2 3">CBS 166.37</strain>
    </source>
</reference>
<dbReference type="EMBL" id="ML213658">
    <property type="protein sequence ID" value="TFK33000.1"/>
    <property type="molecule type" value="Genomic_DNA"/>
</dbReference>
<name>A0A5C3LJF9_9AGAR</name>
<proteinExistence type="predicted"/>
<organism evidence="2 3">
    <name type="scientific">Crucibulum laeve</name>
    <dbReference type="NCBI Taxonomy" id="68775"/>
    <lineage>
        <taxon>Eukaryota</taxon>
        <taxon>Fungi</taxon>
        <taxon>Dikarya</taxon>
        <taxon>Basidiomycota</taxon>
        <taxon>Agaricomycotina</taxon>
        <taxon>Agaricomycetes</taxon>
        <taxon>Agaricomycetidae</taxon>
        <taxon>Agaricales</taxon>
        <taxon>Agaricineae</taxon>
        <taxon>Nidulariaceae</taxon>
        <taxon>Crucibulum</taxon>
    </lineage>
</organism>
<dbReference type="AlphaFoldDB" id="A0A5C3LJF9"/>
<dbReference type="InterPro" id="IPR013658">
    <property type="entry name" value="SGL"/>
</dbReference>
<keyword evidence="3" id="KW-1185">Reference proteome</keyword>
<dbReference type="InterPro" id="IPR011042">
    <property type="entry name" value="6-blade_b-propeller_TolB-like"/>
</dbReference>
<dbReference type="STRING" id="68775.A0A5C3LJF9"/>
<dbReference type="Gene3D" id="2.120.10.30">
    <property type="entry name" value="TolB, C-terminal domain"/>
    <property type="match status" value="1"/>
</dbReference>
<dbReference type="PANTHER" id="PTHR47064">
    <property type="entry name" value="PUTATIVE (AFU_ORTHOLOGUE AFUA_1G08990)-RELATED"/>
    <property type="match status" value="1"/>
</dbReference>
<dbReference type="PANTHER" id="PTHR47064:SF2">
    <property type="entry name" value="SMP-30_GLUCONOLACTONASE_LRE-LIKE REGION DOMAIN-CONTAINING PROTEIN-RELATED"/>
    <property type="match status" value="1"/>
</dbReference>
<dbReference type="Proteomes" id="UP000308652">
    <property type="component" value="Unassembled WGS sequence"/>
</dbReference>
<dbReference type="SUPFAM" id="SSF63829">
    <property type="entry name" value="Calcium-dependent phosphotriesterase"/>
    <property type="match status" value="1"/>
</dbReference>
<evidence type="ECO:0000259" key="1">
    <source>
        <dbReference type="Pfam" id="PF08450"/>
    </source>
</evidence>
<dbReference type="Pfam" id="PF08450">
    <property type="entry name" value="SGL"/>
    <property type="match status" value="1"/>
</dbReference>
<dbReference type="OrthoDB" id="423498at2759"/>
<protein>
    <recommendedName>
        <fullName evidence="1">SMP-30/Gluconolactonase/LRE-like region domain-containing protein</fullName>
    </recommendedName>
</protein>
<sequence>MSMKAVDAALASNSSNVNVPVTELDLPDPVQITNGGTGPFKGSLLFVTDGRGTRPPSVVLVNPLPPNNVTVLLDSFFGRQFNSIDDVKVHPSGNIFFTDTTYGSVGHVRPPPSMPPQVYRLDPNTRTVRVVATDFIEPNGIAFTEDGTIAYISDTGFLSATDDQTKPATIFAFDVDKKTQVFKNRRVLAYTDAGIPDGIHIDTKGNVYAACGDGVQVWNDEGALLGKFFFGSNLANMVFAGDGKLVILASNKLFLAKIAAKGLLPVFP</sequence>